<protein>
    <submittedName>
        <fullName evidence="4">Cold shock and DUF1294 domain-containing protein</fullName>
    </submittedName>
</protein>
<dbReference type="InterPro" id="IPR002059">
    <property type="entry name" value="CSP_DNA-bd"/>
</dbReference>
<dbReference type="Pfam" id="PF00313">
    <property type="entry name" value="CSD"/>
    <property type="match status" value="1"/>
</dbReference>
<feature type="transmembrane region" description="Helical" evidence="2">
    <location>
        <begin position="183"/>
        <end position="205"/>
    </location>
</feature>
<dbReference type="InterPro" id="IPR019844">
    <property type="entry name" value="CSD_CS"/>
</dbReference>
<feature type="transmembrane region" description="Helical" evidence="2">
    <location>
        <begin position="118"/>
        <end position="136"/>
    </location>
</feature>
<dbReference type="InterPro" id="IPR011129">
    <property type="entry name" value="CSD"/>
</dbReference>
<reference evidence="4" key="1">
    <citation type="submission" date="2020-12" db="EMBL/GenBank/DDBJ databases">
        <title>Ramlibacter sp. nov., isolated from a freshwater alga, Cryptomonas.</title>
        <authorList>
            <person name="Kim H.M."/>
            <person name="Jeon C.O."/>
        </authorList>
    </citation>
    <scope>NUCLEOTIDE SEQUENCE</scope>
    <source>
        <strain evidence="4">CrO1</strain>
    </source>
</reference>
<keyword evidence="2" id="KW-1133">Transmembrane helix</keyword>
<comment type="caution">
    <text evidence="4">The sequence shown here is derived from an EMBL/GenBank/DDBJ whole genome shotgun (WGS) entry which is preliminary data.</text>
</comment>
<evidence type="ECO:0000259" key="3">
    <source>
        <dbReference type="PROSITE" id="PS51857"/>
    </source>
</evidence>
<proteinExistence type="predicted"/>
<feature type="domain" description="CSD" evidence="3">
    <location>
        <begin position="2"/>
        <end position="68"/>
    </location>
</feature>
<accession>A0A934Q1X6</accession>
<evidence type="ECO:0000256" key="1">
    <source>
        <dbReference type="RuleBase" id="RU000408"/>
    </source>
</evidence>
<dbReference type="EMBL" id="JAEDAO010000001">
    <property type="protein sequence ID" value="MBK0392772.1"/>
    <property type="molecule type" value="Genomic_DNA"/>
</dbReference>
<dbReference type="SUPFAM" id="SSF50249">
    <property type="entry name" value="Nucleic acid-binding proteins"/>
    <property type="match status" value="1"/>
</dbReference>
<dbReference type="PROSITE" id="PS51857">
    <property type="entry name" value="CSD_2"/>
    <property type="match status" value="1"/>
</dbReference>
<dbReference type="InterPro" id="IPR010718">
    <property type="entry name" value="DUF1294"/>
</dbReference>
<keyword evidence="5" id="KW-1185">Reference proteome</keyword>
<comment type="subcellular location">
    <subcellularLocation>
        <location evidence="1">Cytoplasm</location>
    </subcellularLocation>
</comment>
<gene>
    <name evidence="4" type="ORF">I8E28_09220</name>
</gene>
<feature type="transmembrane region" description="Helical" evidence="2">
    <location>
        <begin position="88"/>
        <end position="112"/>
    </location>
</feature>
<sequence>MKAQGSIVRWDAARGFGFIRSASSSADVFFHIRDMRRGASFTPQEGVKVMFDVIHVGGKGPRAVAVHLPGDASPARSRSPRSRPTRSAPIEISGLLLLLAVAYAAAIGWAVWSRLIPWWTLAVAVLVNLATFFAYWQDKHAAEIGRWRTPEATLHLWSLAGGWPLAHVAQQVLRHKSSKQEFLAVYWTCVVLHLAAVGAALWLAAHGFRLSPE</sequence>
<keyword evidence="2" id="KW-0812">Transmembrane</keyword>
<dbReference type="Gene3D" id="2.40.50.140">
    <property type="entry name" value="Nucleic acid-binding proteins"/>
    <property type="match status" value="1"/>
</dbReference>
<organism evidence="4 5">
    <name type="scientific">Ramlibacter algicola</name>
    <dbReference type="NCBI Taxonomy" id="2795217"/>
    <lineage>
        <taxon>Bacteria</taxon>
        <taxon>Pseudomonadati</taxon>
        <taxon>Pseudomonadota</taxon>
        <taxon>Betaproteobacteria</taxon>
        <taxon>Burkholderiales</taxon>
        <taxon>Comamonadaceae</taxon>
        <taxon>Ramlibacter</taxon>
    </lineage>
</organism>
<evidence type="ECO:0000313" key="5">
    <source>
        <dbReference type="Proteomes" id="UP000617041"/>
    </source>
</evidence>
<dbReference type="PROSITE" id="PS00352">
    <property type="entry name" value="CSD_1"/>
    <property type="match status" value="1"/>
</dbReference>
<dbReference type="CDD" id="cd04458">
    <property type="entry name" value="CSP_CDS"/>
    <property type="match status" value="1"/>
</dbReference>
<dbReference type="Proteomes" id="UP000617041">
    <property type="component" value="Unassembled WGS sequence"/>
</dbReference>
<dbReference type="Pfam" id="PF06961">
    <property type="entry name" value="DUF1294"/>
    <property type="match status" value="1"/>
</dbReference>
<evidence type="ECO:0000313" key="4">
    <source>
        <dbReference type="EMBL" id="MBK0392772.1"/>
    </source>
</evidence>
<name>A0A934Q1X6_9BURK</name>
<dbReference type="AlphaFoldDB" id="A0A934Q1X6"/>
<dbReference type="GO" id="GO:0005829">
    <property type="term" value="C:cytosol"/>
    <property type="evidence" value="ECO:0007669"/>
    <property type="project" value="UniProtKB-ARBA"/>
</dbReference>
<dbReference type="SMART" id="SM00357">
    <property type="entry name" value="CSP"/>
    <property type="match status" value="1"/>
</dbReference>
<dbReference type="GO" id="GO:0003676">
    <property type="term" value="F:nucleic acid binding"/>
    <property type="evidence" value="ECO:0007669"/>
    <property type="project" value="InterPro"/>
</dbReference>
<evidence type="ECO:0000256" key="2">
    <source>
        <dbReference type="SAM" id="Phobius"/>
    </source>
</evidence>
<dbReference type="InterPro" id="IPR012340">
    <property type="entry name" value="NA-bd_OB-fold"/>
</dbReference>
<keyword evidence="2" id="KW-0472">Membrane</keyword>